<dbReference type="AlphaFoldDB" id="A0A9P8UCK3"/>
<keyword evidence="5" id="KW-1185">Reference proteome</keyword>
<evidence type="ECO:0000313" key="4">
    <source>
        <dbReference type="EMBL" id="KAH6645907.1"/>
    </source>
</evidence>
<keyword evidence="1" id="KW-0469">Meiosis</keyword>
<dbReference type="GeneID" id="70138210"/>
<dbReference type="InterPro" id="IPR039057">
    <property type="entry name" value="Spo22/ZIP4"/>
</dbReference>
<feature type="coiled-coil region" evidence="3">
    <location>
        <begin position="153"/>
        <end position="180"/>
    </location>
</feature>
<dbReference type="GO" id="GO:0090173">
    <property type="term" value="P:regulation of synaptonemal complex assembly"/>
    <property type="evidence" value="ECO:0007669"/>
    <property type="project" value="InterPro"/>
</dbReference>
<sequence length="933" mass="106514">MAPYSQTTTAGKKDKRVDAILAFAQETQKRLPNLRDKNQIQYLNDELEKQIRTAKSLLTHGFQRREQLNLTGTDLWNLCVRLNHDNEDQLLSFRRTITLCRVLAFELLMLATDINNNAPPNDLIRLAKLAIKSGKSCINAGEIEFALLVLQKAVDYNGILQKLEDELSEDEQTIRRRLEAEYFILRTVLSWKEGRLDVAEHMYAKSESLLQRLDSISAESLADALYEIGNDLLQKSDFLMAVKWLERAYELINNQELEQLSREAVELRLSILHSLVHSLLGLESTESFKRAENHVACVESELGNKLVVLLLRLEILQKVPAEVFDSEAYANILRRMVRSTALSDSTFKLLTSHIRRLYDKSPTLAFQVLDQFLLEKLVPSEKLEWIEHALLLRVLLATIHRDISETVDNLKLVFDHTAEGLGRALTVNPAQAILTLLWKKVESHSAQGQLDLCESWCHLATHMLLEQRGLINTGKIGRKLILCALERNDLDTAREVLMSMDEGTRSQPMTIYLALKLALRIDDSELAVSCIEAVGKATPKDSKFLYACCLDAQQSGDKVCTLKALKLLAERNGFGQDGEIHFPALLRSIIRVQSSFLEARDAAVDTEIVVDDLCKTFEGVVTMLKRDPQAPDGTKLFTIPEINWFSKNAYNLGIKHVSNWKLRFVIRILDACISIAQHYPRDMPRHEMGDILLRDMFCHFMIATSYIALARSEDNIETQLQDYLNSRKHVRAFETRLEHMPSNDEECHHDLRLKLATLFVFDFEACIHLKAWDELVTIARKSGTYKDLQTLQAIADSLLRAQPPTQVVYSTLRSIINDIFKLEKFDNGKLAKYMRCLMNITMSDAKLSLMLIEEISVMVKQAAETKKSFPEVELEWFATTSYNQAIDYNLSREDELSRKWIGHAFTLAYHLHDGGVLEKTMQKCYTKLSWGPG</sequence>
<reference evidence="4" key="1">
    <citation type="journal article" date="2021" name="Nat. Commun.">
        <title>Genetic determinants of endophytism in the Arabidopsis root mycobiome.</title>
        <authorList>
            <person name="Mesny F."/>
            <person name="Miyauchi S."/>
            <person name="Thiergart T."/>
            <person name="Pickel B."/>
            <person name="Atanasova L."/>
            <person name="Karlsson M."/>
            <person name="Huettel B."/>
            <person name="Barry K.W."/>
            <person name="Haridas S."/>
            <person name="Chen C."/>
            <person name="Bauer D."/>
            <person name="Andreopoulos W."/>
            <person name="Pangilinan J."/>
            <person name="LaButti K."/>
            <person name="Riley R."/>
            <person name="Lipzen A."/>
            <person name="Clum A."/>
            <person name="Drula E."/>
            <person name="Henrissat B."/>
            <person name="Kohler A."/>
            <person name="Grigoriev I.V."/>
            <person name="Martin F.M."/>
            <person name="Hacquard S."/>
        </authorList>
    </citation>
    <scope>NUCLEOTIDE SEQUENCE</scope>
    <source>
        <strain evidence="4">MPI-SDFR-AT-0073</strain>
    </source>
</reference>
<dbReference type="InterPro" id="IPR011990">
    <property type="entry name" value="TPR-like_helical_dom_sf"/>
</dbReference>
<dbReference type="RefSeq" id="XP_045952421.1">
    <property type="nucleotide sequence ID" value="XM_046109319.1"/>
</dbReference>
<dbReference type="OrthoDB" id="65716at2759"/>
<protein>
    <recommendedName>
        <fullName evidence="2">Protein ZIP4 homolog</fullName>
    </recommendedName>
</protein>
<name>A0A9P8UCK3_9PEZI</name>
<accession>A0A9P8UCK3</accession>
<comment type="caution">
    <text evidence="4">The sequence shown here is derived from an EMBL/GenBank/DDBJ whole genome shotgun (WGS) entry which is preliminary data.</text>
</comment>
<keyword evidence="3" id="KW-0175">Coiled coil</keyword>
<dbReference type="GO" id="GO:0051321">
    <property type="term" value="P:meiotic cell cycle"/>
    <property type="evidence" value="ECO:0007669"/>
    <property type="project" value="UniProtKB-KW"/>
</dbReference>
<dbReference type="EMBL" id="JAGPXC010000010">
    <property type="protein sequence ID" value="KAH6645907.1"/>
    <property type="molecule type" value="Genomic_DNA"/>
</dbReference>
<dbReference type="PANTHER" id="PTHR40375">
    <property type="entry name" value="SPORULATION-SPECIFIC PROTEIN 22"/>
    <property type="match status" value="1"/>
</dbReference>
<gene>
    <name evidence="4" type="ORF">BKA67DRAFT_695853</name>
</gene>
<dbReference type="Gene3D" id="1.25.40.10">
    <property type="entry name" value="Tetratricopeptide repeat domain"/>
    <property type="match status" value="1"/>
</dbReference>
<evidence type="ECO:0000256" key="3">
    <source>
        <dbReference type="SAM" id="Coils"/>
    </source>
</evidence>
<dbReference type="Pfam" id="PF08631">
    <property type="entry name" value="SPO22"/>
    <property type="match status" value="1"/>
</dbReference>
<proteinExistence type="predicted"/>
<evidence type="ECO:0000313" key="5">
    <source>
        <dbReference type="Proteomes" id="UP000758603"/>
    </source>
</evidence>
<dbReference type="PANTHER" id="PTHR40375:SF2">
    <property type="entry name" value="SPORULATION-SPECIFIC PROTEIN 22"/>
    <property type="match status" value="1"/>
</dbReference>
<organism evidence="4 5">
    <name type="scientific">Truncatella angustata</name>
    <dbReference type="NCBI Taxonomy" id="152316"/>
    <lineage>
        <taxon>Eukaryota</taxon>
        <taxon>Fungi</taxon>
        <taxon>Dikarya</taxon>
        <taxon>Ascomycota</taxon>
        <taxon>Pezizomycotina</taxon>
        <taxon>Sordariomycetes</taxon>
        <taxon>Xylariomycetidae</taxon>
        <taxon>Amphisphaeriales</taxon>
        <taxon>Sporocadaceae</taxon>
        <taxon>Truncatella</taxon>
    </lineage>
</organism>
<evidence type="ECO:0000256" key="2">
    <source>
        <dbReference type="ARBA" id="ARBA00031845"/>
    </source>
</evidence>
<dbReference type="Proteomes" id="UP000758603">
    <property type="component" value="Unassembled WGS sequence"/>
</dbReference>
<dbReference type="InterPro" id="IPR013940">
    <property type="entry name" value="Spo22/ZIP4/TEX11"/>
</dbReference>
<evidence type="ECO:0000256" key="1">
    <source>
        <dbReference type="ARBA" id="ARBA00023254"/>
    </source>
</evidence>